<evidence type="ECO:0000256" key="6">
    <source>
        <dbReference type="ARBA" id="ARBA00023180"/>
    </source>
</evidence>
<dbReference type="InterPro" id="IPR017853">
    <property type="entry name" value="GH"/>
</dbReference>
<dbReference type="Gene3D" id="3.40.50.1700">
    <property type="entry name" value="Glycoside hydrolase family 3 C-terminal domain"/>
    <property type="match status" value="1"/>
</dbReference>
<dbReference type="InterPro" id="IPR036881">
    <property type="entry name" value="Glyco_hydro_3_C_sf"/>
</dbReference>
<keyword evidence="6" id="KW-0325">Glycoprotein</keyword>
<dbReference type="OrthoDB" id="47059at2759"/>
<feature type="domain" description="Fibronectin type III-like" evidence="10">
    <location>
        <begin position="668"/>
        <end position="734"/>
    </location>
</feature>
<dbReference type="InterPro" id="IPR036962">
    <property type="entry name" value="Glyco_hydro_3_N_sf"/>
</dbReference>
<evidence type="ECO:0000313" key="11">
    <source>
        <dbReference type="EMBL" id="QIW96674.1"/>
    </source>
</evidence>
<evidence type="ECO:0000256" key="5">
    <source>
        <dbReference type="ARBA" id="ARBA00022801"/>
    </source>
</evidence>
<comment type="pathway">
    <text evidence="2">Glycan metabolism; cellulose degradation.</text>
</comment>
<evidence type="ECO:0000313" key="12">
    <source>
        <dbReference type="Proteomes" id="UP000503462"/>
    </source>
</evidence>
<dbReference type="GO" id="GO:0008422">
    <property type="term" value="F:beta-glucosidase activity"/>
    <property type="evidence" value="ECO:0007669"/>
    <property type="project" value="UniProtKB-EC"/>
</dbReference>
<gene>
    <name evidence="11" type="ORF">AMS68_002192</name>
</gene>
<accession>A0A6H0XPW6</accession>
<dbReference type="PANTHER" id="PTHR42715">
    <property type="entry name" value="BETA-GLUCOSIDASE"/>
    <property type="match status" value="1"/>
</dbReference>
<organism evidence="11 12">
    <name type="scientific">Peltaster fructicola</name>
    <dbReference type="NCBI Taxonomy" id="286661"/>
    <lineage>
        <taxon>Eukaryota</taxon>
        <taxon>Fungi</taxon>
        <taxon>Dikarya</taxon>
        <taxon>Ascomycota</taxon>
        <taxon>Pezizomycotina</taxon>
        <taxon>Dothideomycetes</taxon>
        <taxon>Dothideomycetes incertae sedis</taxon>
        <taxon>Peltaster</taxon>
    </lineage>
</organism>
<name>A0A6H0XPW6_9PEZI</name>
<dbReference type="GO" id="GO:0009251">
    <property type="term" value="P:glucan catabolic process"/>
    <property type="evidence" value="ECO:0007669"/>
    <property type="project" value="TreeGrafter"/>
</dbReference>
<dbReference type="InterPro" id="IPR001764">
    <property type="entry name" value="Glyco_hydro_3_N"/>
</dbReference>
<dbReference type="SUPFAM" id="SSF52279">
    <property type="entry name" value="Beta-D-glucan exohydrolase, C-terminal domain"/>
    <property type="match status" value="1"/>
</dbReference>
<dbReference type="InterPro" id="IPR002772">
    <property type="entry name" value="Glyco_hydro_3_C"/>
</dbReference>
<comment type="similarity">
    <text evidence="3">Belongs to the glycosyl hydrolase 3 family.</text>
</comment>
<dbReference type="PANTHER" id="PTHR42715:SF3">
    <property type="entry name" value="BETA-GLUCOSIDASE B-RELATED"/>
    <property type="match status" value="1"/>
</dbReference>
<dbReference type="InterPro" id="IPR026891">
    <property type="entry name" value="Fn3-like"/>
</dbReference>
<keyword evidence="9" id="KW-0624">Polysaccharide degradation</keyword>
<dbReference type="Gene3D" id="2.60.40.10">
    <property type="entry name" value="Immunoglobulins"/>
    <property type="match status" value="1"/>
</dbReference>
<dbReference type="InterPro" id="IPR013783">
    <property type="entry name" value="Ig-like_fold"/>
</dbReference>
<evidence type="ECO:0000256" key="7">
    <source>
        <dbReference type="ARBA" id="ARBA00023277"/>
    </source>
</evidence>
<keyword evidence="12" id="KW-1185">Reference proteome</keyword>
<dbReference type="Pfam" id="PF00933">
    <property type="entry name" value="Glyco_hydro_3"/>
    <property type="match status" value="1"/>
</dbReference>
<keyword evidence="7" id="KW-0119">Carbohydrate metabolism</keyword>
<dbReference type="Proteomes" id="UP000503462">
    <property type="component" value="Chromosome 2"/>
</dbReference>
<dbReference type="InterPro" id="IPR050288">
    <property type="entry name" value="Cellulose_deg_GH3"/>
</dbReference>
<dbReference type="Gene3D" id="3.20.20.300">
    <property type="entry name" value="Glycoside hydrolase, family 3, N-terminal domain"/>
    <property type="match status" value="1"/>
</dbReference>
<comment type="catalytic activity">
    <reaction evidence="1">
        <text>Hydrolysis of terminal, non-reducing beta-D-glucosyl residues with release of beta-D-glucose.</text>
        <dbReference type="EC" id="3.2.1.21"/>
    </reaction>
</comment>
<evidence type="ECO:0000256" key="8">
    <source>
        <dbReference type="ARBA" id="ARBA00023295"/>
    </source>
</evidence>
<dbReference type="EC" id="3.2.1.21" evidence="4"/>
<keyword evidence="8" id="KW-0326">Glycosidase</keyword>
<dbReference type="SUPFAM" id="SSF51445">
    <property type="entry name" value="(Trans)glycosidases"/>
    <property type="match status" value="1"/>
</dbReference>
<dbReference type="SMART" id="SM01217">
    <property type="entry name" value="Fn3_like"/>
    <property type="match status" value="1"/>
</dbReference>
<evidence type="ECO:0000256" key="1">
    <source>
        <dbReference type="ARBA" id="ARBA00000448"/>
    </source>
</evidence>
<dbReference type="AlphaFoldDB" id="A0A6H0XPW6"/>
<evidence type="ECO:0000256" key="2">
    <source>
        <dbReference type="ARBA" id="ARBA00004987"/>
    </source>
</evidence>
<keyword evidence="5" id="KW-0378">Hydrolase</keyword>
<dbReference type="PRINTS" id="PR00133">
    <property type="entry name" value="GLHYDRLASE3"/>
</dbReference>
<sequence>MREHFAADTPVAIDDIHNHHSYTFEDAVKDVQQGRRIDGAVAQLVSSLTDEECLWLLDGDPKFYDGLRTMFEERYNIRPFVMGRSDRLQIPGIRFSDGPRGVCIGNSTAFPVSTARAATFDTSIERRIGDAIGKEAKAQGANLFAGVCINLPRHPAWGRSQETYGDDPLVLGAFGAALTHGVQQHVMACVKHFALNSMENARFRVDVKIDDAALHEVYLPHFKRVIDAGVASVMSAYNSVNGEWAGQSKFLLADVLRDLWKFDGFVMSDFVFGLRDAALSLKNGLDLEAPFQQQRLMHLRQGIAKGEASWEDARRACFRILKKQLQFHTSTATSVPDQSVVFCAEHRALARETAARSVVLLKNDNVQGIPLLPLQLNNVRRIAIIGRLASADNTGDMGSSRVISPKVVTLVEALQEALPDVEVVMDDADDIDQARATAQEADLAICIVGYSAHDEGEYVIPSLPQDPELYACLPPTENDMEEEVAARLRGDATPGSAEGLVAGAGGDRKSLQLRSQDEAIVTAVLQVNPRTIMTVVCAGAVLMHELIQKVPTALITWYAGSEGGHGLTDVLLGKIDASGRLPFSIPKSEKHLSFFQIDAREITYDRWHGQRLLDKLGVEAAYPFGYGLSYSKFELSDFTVSTSTSIDPHEALLVQLSIKNTGHRRGRYVAQAYAMPHLEGFPGQVLVGFLPVDLEPQEQQRVRFPASIQPISQWKEGKFVLPQNLVDFEVGAFAGDRQAVRTQLYI</sequence>
<reference evidence="11 12" key="1">
    <citation type="journal article" date="2016" name="Sci. Rep.">
        <title>Peltaster fructicola genome reveals evolution from an invasive phytopathogen to an ectophytic parasite.</title>
        <authorList>
            <person name="Xu C."/>
            <person name="Chen H."/>
            <person name="Gleason M.L."/>
            <person name="Xu J.R."/>
            <person name="Liu H."/>
            <person name="Zhang R."/>
            <person name="Sun G."/>
        </authorList>
    </citation>
    <scope>NUCLEOTIDE SEQUENCE [LARGE SCALE GENOMIC DNA]</scope>
    <source>
        <strain evidence="11 12">LNHT1506</strain>
    </source>
</reference>
<evidence type="ECO:0000259" key="10">
    <source>
        <dbReference type="SMART" id="SM01217"/>
    </source>
</evidence>
<proteinExistence type="inferred from homology"/>
<evidence type="ECO:0000256" key="9">
    <source>
        <dbReference type="ARBA" id="ARBA00023326"/>
    </source>
</evidence>
<protein>
    <recommendedName>
        <fullName evidence="4">beta-glucosidase</fullName>
        <ecNumber evidence="4">3.2.1.21</ecNumber>
    </recommendedName>
</protein>
<dbReference type="Pfam" id="PF01915">
    <property type="entry name" value="Glyco_hydro_3_C"/>
    <property type="match status" value="1"/>
</dbReference>
<dbReference type="EMBL" id="CP051140">
    <property type="protein sequence ID" value="QIW96674.1"/>
    <property type="molecule type" value="Genomic_DNA"/>
</dbReference>
<evidence type="ECO:0000256" key="4">
    <source>
        <dbReference type="ARBA" id="ARBA00012744"/>
    </source>
</evidence>
<evidence type="ECO:0000256" key="3">
    <source>
        <dbReference type="ARBA" id="ARBA00005336"/>
    </source>
</evidence>